<gene>
    <name evidence="2" type="ORF">SAGO17_0080</name>
</gene>
<feature type="domain" description="NFACT RNA-binding" evidence="1">
    <location>
        <begin position="3"/>
        <end position="84"/>
    </location>
</feature>
<accession>A0A1X9VNV6</accession>
<sequence>MDTLLVGKNAKENDEIITKAKKQDQNAWWFHLEKTPSAHCILFVDNPKEYLQEIKDIILQHTHKAPKNQKMIYTQIKNVKKTNILGTVTITKVQNF</sequence>
<name>A0A1X9VNV6_9VIRU</name>
<dbReference type="InterPro" id="IPR008532">
    <property type="entry name" value="NFACT_RNA-bd"/>
</dbReference>
<reference evidence="2" key="1">
    <citation type="journal article" date="2017" name="ISME J.">
        <title>Genomic exploration of individual giant ocean viruses.</title>
        <authorList>
            <person name="Wilson W.H."/>
            <person name="Gilg I.C."/>
            <person name="Moniruzzaman M."/>
            <person name="Field E.K."/>
            <person name="Koren S."/>
            <person name="LeCleir G.R."/>
            <person name="Martinez Martinez J."/>
            <person name="Poulton N.J."/>
            <person name="Swan B.K."/>
            <person name="Stepanauskas R."/>
            <person name="Wilhelm S.W."/>
        </authorList>
    </citation>
    <scope>NUCLEOTIDE SEQUENCE</scope>
</reference>
<dbReference type="Pfam" id="PF05670">
    <property type="entry name" value="NFACT-R_1"/>
    <property type="match status" value="1"/>
</dbReference>
<organism evidence="2">
    <name type="scientific">Mimivirus AB-566-O17</name>
    <dbReference type="NCBI Taxonomy" id="1988039"/>
    <lineage>
        <taxon>Viruses</taxon>
        <taxon>Varidnaviria</taxon>
        <taxon>Bamfordvirae</taxon>
        <taxon>Nucleocytoviricota</taxon>
        <taxon>Megaviricetes</taxon>
        <taxon>Imitervirales</taxon>
        <taxon>Mimiviridae</taxon>
        <taxon>Megamimivirinae</taxon>
        <taxon>Mimivirus</taxon>
    </lineage>
</organism>
<proteinExistence type="predicted"/>
<evidence type="ECO:0000259" key="1">
    <source>
        <dbReference type="Pfam" id="PF05670"/>
    </source>
</evidence>
<evidence type="ECO:0000313" key="2">
    <source>
        <dbReference type="EMBL" id="ARR74999.1"/>
    </source>
</evidence>
<dbReference type="EMBL" id="KY565524">
    <property type="protein sequence ID" value="ARR74999.1"/>
    <property type="molecule type" value="Genomic_DNA"/>
</dbReference>
<protein>
    <recommendedName>
        <fullName evidence="1">NFACT RNA-binding domain-containing protein</fullName>
    </recommendedName>
</protein>